<protein>
    <submittedName>
        <fullName evidence="1">Uncharacterized protein</fullName>
    </submittedName>
</protein>
<name>E0UAU9_GLOV7</name>
<gene>
    <name evidence="1" type="ordered locus">Cyan7822_3116</name>
</gene>
<reference evidence="2" key="1">
    <citation type="journal article" date="2011" name="MBio">
        <title>Novel metabolic attributes of the genus Cyanothece, comprising a group of unicellular nitrogen-fixing Cyanobacteria.</title>
        <authorList>
            <person name="Bandyopadhyay A."/>
            <person name="Elvitigala T."/>
            <person name="Welsh E."/>
            <person name="Stockel J."/>
            <person name="Liberton M."/>
            <person name="Min H."/>
            <person name="Sherman L.A."/>
            <person name="Pakrasi H.B."/>
        </authorList>
    </citation>
    <scope>NUCLEOTIDE SEQUENCE [LARGE SCALE GENOMIC DNA]</scope>
    <source>
        <strain evidence="2">PCC 7822</strain>
    </source>
</reference>
<dbReference type="EMBL" id="CP002198">
    <property type="protein sequence ID" value="ADN15071.1"/>
    <property type="molecule type" value="Genomic_DNA"/>
</dbReference>
<dbReference type="AlphaFoldDB" id="E0UAU9"/>
<keyword evidence="2" id="KW-1185">Reference proteome</keyword>
<sequence length="31" mass="3735">MLITFSIIWQLIKNNFDSERLSESKTYTQLD</sequence>
<dbReference type="KEGG" id="cyj:Cyan7822_3116"/>
<dbReference type="Proteomes" id="UP000008206">
    <property type="component" value="Chromosome"/>
</dbReference>
<dbReference type="HOGENOM" id="CLU_3396087_0_0_3"/>
<accession>E0UAU9</accession>
<evidence type="ECO:0000313" key="2">
    <source>
        <dbReference type="Proteomes" id="UP000008206"/>
    </source>
</evidence>
<evidence type="ECO:0000313" key="1">
    <source>
        <dbReference type="EMBL" id="ADN15071.1"/>
    </source>
</evidence>
<proteinExistence type="predicted"/>
<organism evidence="1 2">
    <name type="scientific">Gloeothece verrucosa (strain PCC 7822)</name>
    <name type="common">Cyanothece sp. (strain PCC 7822)</name>
    <dbReference type="NCBI Taxonomy" id="497965"/>
    <lineage>
        <taxon>Bacteria</taxon>
        <taxon>Bacillati</taxon>
        <taxon>Cyanobacteriota</taxon>
        <taxon>Cyanophyceae</taxon>
        <taxon>Oscillatoriophycideae</taxon>
        <taxon>Chroococcales</taxon>
        <taxon>Aphanothecaceae</taxon>
        <taxon>Gloeothece</taxon>
        <taxon>Gloeothece verrucosa</taxon>
    </lineage>
</organism>